<evidence type="ECO:0000313" key="2">
    <source>
        <dbReference type="Proteomes" id="UP001138500"/>
    </source>
</evidence>
<name>A0A9W7W6L1_9PEZI</name>
<dbReference type="EMBL" id="RIBY02000225">
    <property type="protein sequence ID" value="KAH9844746.1"/>
    <property type="molecule type" value="Genomic_DNA"/>
</dbReference>
<protein>
    <submittedName>
        <fullName evidence="1">Uncharacterized protein</fullName>
    </submittedName>
</protein>
<comment type="caution">
    <text evidence="1">The sequence shown here is derived from an EMBL/GenBank/DDBJ whole genome shotgun (WGS) entry which is preliminary data.</text>
</comment>
<proteinExistence type="predicted"/>
<accession>A0A9W7W6L1</accession>
<keyword evidence="2" id="KW-1185">Reference proteome</keyword>
<reference evidence="1 2" key="2">
    <citation type="journal article" date="2021" name="Curr. Genet.">
        <title>Genetic response to nitrogen starvation in the aggressive Eucalyptus foliar pathogen Teratosphaeria destructans.</title>
        <authorList>
            <person name="Havenga M."/>
            <person name="Wingfield B.D."/>
            <person name="Wingfield M.J."/>
            <person name="Dreyer L.L."/>
            <person name="Roets F."/>
            <person name="Aylward J."/>
        </authorList>
    </citation>
    <scope>NUCLEOTIDE SEQUENCE [LARGE SCALE GENOMIC DNA]</scope>
    <source>
        <strain evidence="1">CMW44962</strain>
    </source>
</reference>
<dbReference type="Proteomes" id="UP001138500">
    <property type="component" value="Unassembled WGS sequence"/>
</dbReference>
<dbReference type="AlphaFoldDB" id="A0A9W7W6L1"/>
<gene>
    <name evidence="1" type="ORF">Tdes44962_MAKER07091</name>
</gene>
<reference evidence="1 2" key="1">
    <citation type="journal article" date="2018" name="IMA Fungus">
        <title>IMA Genome-F 10: Nine draft genome sequences of Claviceps purpurea s.lat., including C. arundinis, C. humidiphila, and C. cf. spartinae, pseudomolecules for the pitch canker pathogen Fusarium circinatum, draft genome of Davidsoniella eucalypti, Grosmannia galeiformis, Quambalaria eucalypti, and Teratosphaeria destructans.</title>
        <authorList>
            <person name="Wingfield B.D."/>
            <person name="Liu M."/>
            <person name="Nguyen H.D."/>
            <person name="Lane F.A."/>
            <person name="Morgan S.W."/>
            <person name="De Vos L."/>
            <person name="Wilken P.M."/>
            <person name="Duong T.A."/>
            <person name="Aylward J."/>
            <person name="Coetzee M.P."/>
            <person name="Dadej K."/>
            <person name="De Beer Z.W."/>
            <person name="Findlay W."/>
            <person name="Havenga M."/>
            <person name="Kolarik M."/>
            <person name="Menzies J.G."/>
            <person name="Naidoo K."/>
            <person name="Pochopski O."/>
            <person name="Shoukouhi P."/>
            <person name="Santana Q.C."/>
            <person name="Seifert K.A."/>
            <person name="Soal N."/>
            <person name="Steenkamp E.T."/>
            <person name="Tatham C.T."/>
            <person name="van der Nest M.A."/>
            <person name="Wingfield M.J."/>
        </authorList>
    </citation>
    <scope>NUCLEOTIDE SEQUENCE [LARGE SCALE GENOMIC DNA]</scope>
    <source>
        <strain evidence="1">CMW44962</strain>
    </source>
</reference>
<organism evidence="1 2">
    <name type="scientific">Teratosphaeria destructans</name>
    <dbReference type="NCBI Taxonomy" id="418781"/>
    <lineage>
        <taxon>Eukaryota</taxon>
        <taxon>Fungi</taxon>
        <taxon>Dikarya</taxon>
        <taxon>Ascomycota</taxon>
        <taxon>Pezizomycotina</taxon>
        <taxon>Dothideomycetes</taxon>
        <taxon>Dothideomycetidae</taxon>
        <taxon>Mycosphaerellales</taxon>
        <taxon>Teratosphaeriaceae</taxon>
        <taxon>Teratosphaeria</taxon>
    </lineage>
</organism>
<sequence>MAAQQVFDIYELCEQILLYLDDGNDMIRCFRLTTNVRLTILRSSPCRQRLFITSEPYLGERRTNDHIRDIGIITSAMGRWKVRLRTNGQNQLELTMDLERKGRITEAPVKRPEMNDLLEKMYFSQPKELIKVKWACRTATPGRR</sequence>
<evidence type="ECO:0000313" key="1">
    <source>
        <dbReference type="EMBL" id="KAH9844746.1"/>
    </source>
</evidence>